<reference evidence="1 2" key="1">
    <citation type="journal article" date="2018" name="Science">
        <title>The opium poppy genome and morphinan production.</title>
        <authorList>
            <person name="Guo L."/>
            <person name="Winzer T."/>
            <person name="Yang X."/>
            <person name="Li Y."/>
            <person name="Ning Z."/>
            <person name="He Z."/>
            <person name="Teodor R."/>
            <person name="Lu Y."/>
            <person name="Bowser T.A."/>
            <person name="Graham I.A."/>
            <person name="Ye K."/>
        </authorList>
    </citation>
    <scope>NUCLEOTIDE SEQUENCE [LARGE SCALE GENOMIC DNA]</scope>
    <source>
        <strain evidence="2">cv. HN1</strain>
        <tissue evidence="1">Leaves</tissue>
    </source>
</reference>
<dbReference type="Gramene" id="RZC45439">
    <property type="protein sequence ID" value="RZC45439"/>
    <property type="gene ID" value="C5167_038388"/>
</dbReference>
<keyword evidence="2" id="KW-1185">Reference proteome</keyword>
<organism evidence="1 2">
    <name type="scientific">Papaver somniferum</name>
    <name type="common">Opium poppy</name>
    <dbReference type="NCBI Taxonomy" id="3469"/>
    <lineage>
        <taxon>Eukaryota</taxon>
        <taxon>Viridiplantae</taxon>
        <taxon>Streptophyta</taxon>
        <taxon>Embryophyta</taxon>
        <taxon>Tracheophyta</taxon>
        <taxon>Spermatophyta</taxon>
        <taxon>Magnoliopsida</taxon>
        <taxon>Ranunculales</taxon>
        <taxon>Papaveraceae</taxon>
        <taxon>Papaveroideae</taxon>
        <taxon>Papaver</taxon>
    </lineage>
</organism>
<accession>A0A4Y7IDH1</accession>
<dbReference type="STRING" id="3469.A0A4Y7IDH1"/>
<gene>
    <name evidence="1" type="ORF">C5167_038388</name>
</gene>
<name>A0A4Y7IDH1_PAPSO</name>
<sequence length="65" mass="6890">MSAAEQIFGAGGKRMRPALVFLVARATAQIAELKSSLSVPISLMVKYVRGGSSWLDGNLPQNIDA</sequence>
<dbReference type="AlphaFoldDB" id="A0A4Y7IDH1"/>
<evidence type="ECO:0000313" key="1">
    <source>
        <dbReference type="EMBL" id="RZC45439.1"/>
    </source>
</evidence>
<evidence type="ECO:0000313" key="2">
    <source>
        <dbReference type="Proteomes" id="UP000316621"/>
    </source>
</evidence>
<dbReference type="Proteomes" id="UP000316621">
    <property type="component" value="Chromosome 1"/>
</dbReference>
<proteinExistence type="predicted"/>
<dbReference type="EMBL" id="CM010715">
    <property type="protein sequence ID" value="RZC45439.1"/>
    <property type="molecule type" value="Genomic_DNA"/>
</dbReference>
<protein>
    <submittedName>
        <fullName evidence="1">Uncharacterized protein</fullName>
    </submittedName>
</protein>